<dbReference type="GO" id="GO:0030151">
    <property type="term" value="F:molybdenum ion binding"/>
    <property type="evidence" value="ECO:0007669"/>
    <property type="project" value="InterPro"/>
</dbReference>
<protein>
    <submittedName>
        <fullName evidence="2">MOSC domain-containing protein</fullName>
    </submittedName>
</protein>
<reference evidence="2 3" key="1">
    <citation type="submission" date="2020-07" db="EMBL/GenBank/DDBJ databases">
        <title>Definition of the novel symbiovar canariense within Mesorhizobium novociceri, a new species of genus Mesorhizobium nodulating Cicer canariense in the Caldera de Taburiente National Park (La Palma, Canary Islands).</title>
        <authorList>
            <person name="Leon-Barrios M."/>
            <person name="Perez-Yepez J."/>
            <person name="Flores-Felix J.D."/>
            <person name="Ramirez-Baena M.H."/>
            <person name="Pulido-Suarez L."/>
            <person name="Igual J.M."/>
            <person name="Velazquez E."/>
            <person name="Peix A."/>
        </authorList>
    </citation>
    <scope>NUCLEOTIDE SEQUENCE [LARGE SCALE GENOMIC DNA]</scope>
    <source>
        <strain evidence="2 3">CCANP35</strain>
    </source>
</reference>
<dbReference type="InterPro" id="IPR005302">
    <property type="entry name" value="MoCF_Sase_C"/>
</dbReference>
<dbReference type="SUPFAM" id="SSF141673">
    <property type="entry name" value="MOSC N-terminal domain-like"/>
    <property type="match status" value="1"/>
</dbReference>
<dbReference type="GO" id="GO:0003824">
    <property type="term" value="F:catalytic activity"/>
    <property type="evidence" value="ECO:0007669"/>
    <property type="project" value="InterPro"/>
</dbReference>
<comment type="caution">
    <text evidence="2">The sequence shown here is derived from an EMBL/GenBank/DDBJ whole genome shotgun (WGS) entry which is preliminary data.</text>
</comment>
<evidence type="ECO:0000313" key="2">
    <source>
        <dbReference type="EMBL" id="MBA1139969.1"/>
    </source>
</evidence>
<dbReference type="Pfam" id="PF03473">
    <property type="entry name" value="MOSC"/>
    <property type="match status" value="1"/>
</dbReference>
<dbReference type="InterPro" id="IPR011037">
    <property type="entry name" value="Pyrv_Knase-like_insert_dom_sf"/>
</dbReference>
<evidence type="ECO:0000313" key="3">
    <source>
        <dbReference type="Proteomes" id="UP000558284"/>
    </source>
</evidence>
<proteinExistence type="predicted"/>
<gene>
    <name evidence="2" type="ORF">H0241_06830</name>
</gene>
<dbReference type="PANTHER" id="PTHR14237">
    <property type="entry name" value="MOLYBDOPTERIN COFACTOR SULFURASE MOSC"/>
    <property type="match status" value="1"/>
</dbReference>
<dbReference type="PROSITE" id="PS51340">
    <property type="entry name" value="MOSC"/>
    <property type="match status" value="1"/>
</dbReference>
<dbReference type="AlphaFoldDB" id="A0A838B254"/>
<dbReference type="EMBL" id="JACDTY010000002">
    <property type="protein sequence ID" value="MBA1139969.1"/>
    <property type="molecule type" value="Genomic_DNA"/>
</dbReference>
<organism evidence="2 3">
    <name type="scientific">Mesorhizobium neociceri</name>
    <dbReference type="NCBI Taxonomy" id="1307853"/>
    <lineage>
        <taxon>Bacteria</taxon>
        <taxon>Pseudomonadati</taxon>
        <taxon>Pseudomonadota</taxon>
        <taxon>Alphaproteobacteria</taxon>
        <taxon>Hyphomicrobiales</taxon>
        <taxon>Phyllobacteriaceae</taxon>
        <taxon>Mesorhizobium</taxon>
    </lineage>
</organism>
<accession>A0A838B254</accession>
<dbReference type="SUPFAM" id="SSF50800">
    <property type="entry name" value="PK beta-barrel domain-like"/>
    <property type="match status" value="1"/>
</dbReference>
<dbReference type="PANTHER" id="PTHR14237:SF19">
    <property type="entry name" value="MITOCHONDRIAL AMIDOXIME REDUCING COMPONENT 1"/>
    <property type="match status" value="1"/>
</dbReference>
<feature type="domain" description="MOSC" evidence="1">
    <location>
        <begin position="123"/>
        <end position="265"/>
    </location>
</feature>
<keyword evidence="3" id="KW-1185">Reference proteome</keyword>
<dbReference type="Proteomes" id="UP000558284">
    <property type="component" value="Unassembled WGS sequence"/>
</dbReference>
<evidence type="ECO:0000259" key="1">
    <source>
        <dbReference type="PROSITE" id="PS51340"/>
    </source>
</evidence>
<dbReference type="InterPro" id="IPR005303">
    <property type="entry name" value="MOCOS_middle"/>
</dbReference>
<name>A0A838B254_9HYPH</name>
<sequence>MKVVELYRYPVKSLRGHAVQSSDVETMGMAGDRRWMVVDKDGQFLTIRQIPAMTTIDVEHRGAGILLKHDRHGSHAVDAPGSGSALRQVKIWKDMVAARSGDPAAGAYLSTILGRPVDLVYFDDPRNRPVDPEFGQLGDYVSFADGFPLLIATTGSLEHLNSHLARPIEMARFRPNIVLDAEGAWPEDSWKTIRIGSVELRIAKPCSRCVITTRDPHSGEQPDPREPLQTLGKLHRSAKGGIIFGQNAIPNNAGTIAIGDAVEVVEAGVSNLT</sequence>
<dbReference type="Pfam" id="PF03476">
    <property type="entry name" value="MOSC_N"/>
    <property type="match status" value="1"/>
</dbReference>
<dbReference type="GO" id="GO:0030170">
    <property type="term" value="F:pyridoxal phosphate binding"/>
    <property type="evidence" value="ECO:0007669"/>
    <property type="project" value="InterPro"/>
</dbReference>
<dbReference type="RefSeq" id="WP_181056633.1">
    <property type="nucleotide sequence ID" value="NZ_JACDTY010000002.1"/>
</dbReference>